<name>A0A396RSK5_9SPHN</name>
<comment type="caution">
    <text evidence="4">The sequence shown here is derived from an EMBL/GenBank/DDBJ whole genome shotgun (WGS) entry which is preliminary data.</text>
</comment>
<proteinExistence type="predicted"/>
<organism evidence="4 5">
    <name type="scientific">Sphingomonas gilva</name>
    <dbReference type="NCBI Taxonomy" id="2305907"/>
    <lineage>
        <taxon>Bacteria</taxon>
        <taxon>Pseudomonadati</taxon>
        <taxon>Pseudomonadota</taxon>
        <taxon>Alphaproteobacteria</taxon>
        <taxon>Sphingomonadales</taxon>
        <taxon>Sphingomonadaceae</taxon>
        <taxon>Sphingomonas</taxon>
    </lineage>
</organism>
<dbReference type="GO" id="GO:0000160">
    <property type="term" value="P:phosphorelay signal transduction system"/>
    <property type="evidence" value="ECO:0007669"/>
    <property type="project" value="InterPro"/>
</dbReference>
<dbReference type="InterPro" id="IPR001789">
    <property type="entry name" value="Sig_transdc_resp-reg_receiver"/>
</dbReference>
<dbReference type="InterPro" id="IPR011006">
    <property type="entry name" value="CheY-like_superfamily"/>
</dbReference>
<accession>A0A396RSK5</accession>
<dbReference type="Gene3D" id="3.40.50.2300">
    <property type="match status" value="1"/>
</dbReference>
<dbReference type="PANTHER" id="PTHR44591">
    <property type="entry name" value="STRESS RESPONSE REGULATOR PROTEIN 1"/>
    <property type="match status" value="1"/>
</dbReference>
<evidence type="ECO:0000313" key="4">
    <source>
        <dbReference type="EMBL" id="RHW18362.1"/>
    </source>
</evidence>
<sequence length="134" mass="13891">MLSALIVEDDAAVAQMLSALVELDGRYRVTAVADDLAGAMRAAAEQRIDLALVDIALARESSGYGVACELNRRDICCIFVTGGAPPFAMPEFALGCIEKPCTLEAVHAALEAAATRLAGSEPSVAGANAGFMLY</sequence>
<evidence type="ECO:0000259" key="3">
    <source>
        <dbReference type="PROSITE" id="PS50110"/>
    </source>
</evidence>
<evidence type="ECO:0000256" key="1">
    <source>
        <dbReference type="ARBA" id="ARBA00022553"/>
    </source>
</evidence>
<dbReference type="SMART" id="SM00448">
    <property type="entry name" value="REC"/>
    <property type="match status" value="1"/>
</dbReference>
<dbReference type="Pfam" id="PF00072">
    <property type="entry name" value="Response_reg"/>
    <property type="match status" value="1"/>
</dbReference>
<protein>
    <submittedName>
        <fullName evidence="4">Response regulator</fullName>
    </submittedName>
</protein>
<feature type="modified residue" description="4-aspartylphosphate" evidence="2">
    <location>
        <position position="54"/>
    </location>
</feature>
<dbReference type="AlphaFoldDB" id="A0A396RSK5"/>
<evidence type="ECO:0000313" key="5">
    <source>
        <dbReference type="Proteomes" id="UP000266693"/>
    </source>
</evidence>
<dbReference type="SUPFAM" id="SSF52172">
    <property type="entry name" value="CheY-like"/>
    <property type="match status" value="1"/>
</dbReference>
<dbReference type="PANTHER" id="PTHR44591:SF3">
    <property type="entry name" value="RESPONSE REGULATORY DOMAIN-CONTAINING PROTEIN"/>
    <property type="match status" value="1"/>
</dbReference>
<dbReference type="InterPro" id="IPR050595">
    <property type="entry name" value="Bact_response_regulator"/>
</dbReference>
<dbReference type="RefSeq" id="WP_118863552.1">
    <property type="nucleotide sequence ID" value="NZ_QWLV01000002.1"/>
</dbReference>
<keyword evidence="1 2" id="KW-0597">Phosphoprotein</keyword>
<keyword evidence="5" id="KW-1185">Reference proteome</keyword>
<dbReference type="OrthoDB" id="7060229at2"/>
<dbReference type="PROSITE" id="PS50110">
    <property type="entry name" value="RESPONSE_REGULATORY"/>
    <property type="match status" value="1"/>
</dbReference>
<feature type="domain" description="Response regulatory" evidence="3">
    <location>
        <begin position="3"/>
        <end position="114"/>
    </location>
</feature>
<evidence type="ECO:0000256" key="2">
    <source>
        <dbReference type="PROSITE-ProRule" id="PRU00169"/>
    </source>
</evidence>
<dbReference type="Proteomes" id="UP000266693">
    <property type="component" value="Unassembled WGS sequence"/>
</dbReference>
<gene>
    <name evidence="4" type="ORF">D1610_07840</name>
</gene>
<reference evidence="4 5" key="1">
    <citation type="submission" date="2018-08" db="EMBL/GenBank/DDBJ databases">
        <title>The multiple taxonomic identification of Sphingomonas gilva.</title>
        <authorList>
            <person name="Zhu D."/>
            <person name="Zheng S."/>
        </authorList>
    </citation>
    <scope>NUCLEOTIDE SEQUENCE [LARGE SCALE GENOMIC DNA]</scope>
    <source>
        <strain evidence="4 5">ZDH117</strain>
    </source>
</reference>
<dbReference type="EMBL" id="QWLV01000002">
    <property type="protein sequence ID" value="RHW18362.1"/>
    <property type="molecule type" value="Genomic_DNA"/>
</dbReference>